<sequence>MRAGLLFLAACAAAGLAGCNAARQPQIVPPGPADPPPARMGEAPPPDAPGCAGAVARYRSVIDNDLAMGHVNKSVHAQISNEIGEAASACSNGQDGRALSLLRASKSRHGYPG</sequence>
<evidence type="ECO:0008006" key="5">
    <source>
        <dbReference type="Google" id="ProtNLM"/>
    </source>
</evidence>
<gene>
    <name evidence="3" type="ORF">EHO51_15340</name>
</gene>
<feature type="region of interest" description="Disordered" evidence="1">
    <location>
        <begin position="23"/>
        <end position="49"/>
    </location>
</feature>
<evidence type="ECO:0000313" key="3">
    <source>
        <dbReference type="EMBL" id="AZG78000.1"/>
    </source>
</evidence>
<protein>
    <recommendedName>
        <fullName evidence="5">Lipoprotein</fullName>
    </recommendedName>
</protein>
<evidence type="ECO:0000313" key="4">
    <source>
        <dbReference type="Proteomes" id="UP000273982"/>
    </source>
</evidence>
<feature type="signal peptide" evidence="2">
    <location>
        <begin position="1"/>
        <end position="21"/>
    </location>
</feature>
<dbReference type="EMBL" id="CP034086">
    <property type="protein sequence ID" value="AZG78000.1"/>
    <property type="molecule type" value="Genomic_DNA"/>
</dbReference>
<proteinExistence type="predicted"/>
<evidence type="ECO:0000256" key="2">
    <source>
        <dbReference type="SAM" id="SignalP"/>
    </source>
</evidence>
<accession>A0A3G8MA15</accession>
<feature type="chain" id="PRO_5018081627" description="Lipoprotein" evidence="2">
    <location>
        <begin position="22"/>
        <end position="113"/>
    </location>
</feature>
<dbReference type="AlphaFoldDB" id="A0A3G8MA15"/>
<reference evidence="3 4" key="1">
    <citation type="submission" date="2018-11" db="EMBL/GenBank/DDBJ databases">
        <title>Genome squencing of methanotrophic bacteria isolated from alkaline groundwater in Korea.</title>
        <authorList>
            <person name="Nguyen L.N."/>
        </authorList>
    </citation>
    <scope>NUCLEOTIDE SEQUENCE [LARGE SCALE GENOMIC DNA]</scope>
    <source>
        <strain evidence="3 4">GW6</strain>
    </source>
</reference>
<dbReference type="Proteomes" id="UP000273982">
    <property type="component" value="Chromosome"/>
</dbReference>
<evidence type="ECO:0000256" key="1">
    <source>
        <dbReference type="SAM" id="MobiDB-lite"/>
    </source>
</evidence>
<dbReference type="KEGG" id="mros:EHO51_15340"/>
<organism evidence="3 4">
    <name type="scientific">Methylocystis rosea</name>
    <dbReference type="NCBI Taxonomy" id="173366"/>
    <lineage>
        <taxon>Bacteria</taxon>
        <taxon>Pseudomonadati</taxon>
        <taxon>Pseudomonadota</taxon>
        <taxon>Alphaproteobacteria</taxon>
        <taxon>Hyphomicrobiales</taxon>
        <taxon>Methylocystaceae</taxon>
        <taxon>Methylocystis</taxon>
    </lineage>
</organism>
<dbReference type="RefSeq" id="WP_124739611.1">
    <property type="nucleotide sequence ID" value="NZ_CP034086.1"/>
</dbReference>
<keyword evidence="2" id="KW-0732">Signal</keyword>
<feature type="compositionally biased region" description="Pro residues" evidence="1">
    <location>
        <begin position="27"/>
        <end position="48"/>
    </location>
</feature>
<name>A0A3G8MA15_9HYPH</name>
<dbReference type="PROSITE" id="PS51257">
    <property type="entry name" value="PROKAR_LIPOPROTEIN"/>
    <property type="match status" value="1"/>
</dbReference>